<keyword evidence="2" id="KW-1185">Reference proteome</keyword>
<dbReference type="Pfam" id="PF13374">
    <property type="entry name" value="TPR_10"/>
    <property type="match status" value="1"/>
</dbReference>
<gene>
    <name evidence="1" type="primary">nphp3</name>
    <name evidence="1" type="ORF">SNEC2469_LOCUS15186</name>
</gene>
<dbReference type="Gene3D" id="1.25.40.10">
    <property type="entry name" value="Tetratricopeptide repeat domain"/>
    <property type="match status" value="1"/>
</dbReference>
<comment type="caution">
    <text evidence="1">The sequence shown here is derived from an EMBL/GenBank/DDBJ whole genome shotgun (WGS) entry which is preliminary data.</text>
</comment>
<reference evidence="1" key="1">
    <citation type="submission" date="2021-02" db="EMBL/GenBank/DDBJ databases">
        <authorList>
            <person name="Dougan E. K."/>
            <person name="Rhodes N."/>
            <person name="Thang M."/>
            <person name="Chan C."/>
        </authorList>
    </citation>
    <scope>NUCLEOTIDE SEQUENCE</scope>
</reference>
<organism evidence="1 2">
    <name type="scientific">Symbiodinium necroappetens</name>
    <dbReference type="NCBI Taxonomy" id="1628268"/>
    <lineage>
        <taxon>Eukaryota</taxon>
        <taxon>Sar</taxon>
        <taxon>Alveolata</taxon>
        <taxon>Dinophyceae</taxon>
        <taxon>Suessiales</taxon>
        <taxon>Symbiodiniaceae</taxon>
        <taxon>Symbiodinium</taxon>
    </lineage>
</organism>
<dbReference type="OrthoDB" id="443949at2759"/>
<accession>A0A812TFC0</accession>
<dbReference type="InterPro" id="IPR011990">
    <property type="entry name" value="TPR-like_helical_dom_sf"/>
</dbReference>
<dbReference type="SUPFAM" id="SSF48452">
    <property type="entry name" value="TPR-like"/>
    <property type="match status" value="1"/>
</dbReference>
<dbReference type="EMBL" id="CAJNJA010024604">
    <property type="protein sequence ID" value="CAE7529191.1"/>
    <property type="molecule type" value="Genomic_DNA"/>
</dbReference>
<feature type="non-terminal residue" evidence="1">
    <location>
        <position position="59"/>
    </location>
</feature>
<sequence>VSLGNAYGDLGNVDHQKELLEKALCIQERHFGSDHWELLSSLTGLSMVYDRMRDFHRKK</sequence>
<name>A0A812TFC0_9DINO</name>
<dbReference type="Proteomes" id="UP000601435">
    <property type="component" value="Unassembled WGS sequence"/>
</dbReference>
<protein>
    <submittedName>
        <fullName evidence="1">Nphp3 protein</fullName>
    </submittedName>
</protein>
<feature type="non-terminal residue" evidence="1">
    <location>
        <position position="1"/>
    </location>
</feature>
<evidence type="ECO:0000313" key="1">
    <source>
        <dbReference type="EMBL" id="CAE7529191.1"/>
    </source>
</evidence>
<evidence type="ECO:0000313" key="2">
    <source>
        <dbReference type="Proteomes" id="UP000601435"/>
    </source>
</evidence>
<proteinExistence type="predicted"/>
<dbReference type="AlphaFoldDB" id="A0A812TFC0"/>